<dbReference type="PROSITE" id="PS50963">
    <property type="entry name" value="LINK_2"/>
    <property type="match status" value="1"/>
</dbReference>
<feature type="transmembrane region" description="Helical" evidence="3">
    <location>
        <begin position="12"/>
        <end position="30"/>
    </location>
</feature>
<evidence type="ECO:0000256" key="2">
    <source>
        <dbReference type="SAM" id="MobiDB-lite"/>
    </source>
</evidence>
<sequence length="303" mass="34591">MGFIENEKNLITLALISIIIVGIFSYNLYINSNYDIDGNNLGCFDTIRNMFGMLPIIGSGIEQAVDVVTDMIDTTKDVVEKEVEKVTKTVKKIIKKKEVYNIDSNDFTYEEAPYVCQALDSKLATYDQIIASHKKGSHWCNYGWSANQMALYPTQKKIWDKLQKGPESSKNVCGKPGVNGGFFENKDLKFGVNCYGFKPKADPAKLVYHNDGISDEDIHIKRNDLLNKFKKMAEDGKLEVRPFSNKKWSKYSYKNSSYIINSNHNNETNESIYKEHIDDNDKNPNNIESENENENLEEESDVI</sequence>
<evidence type="ECO:0000313" key="5">
    <source>
        <dbReference type="EMBL" id="QHU35104.1"/>
    </source>
</evidence>
<organism evidence="5">
    <name type="scientific">viral metagenome</name>
    <dbReference type="NCBI Taxonomy" id="1070528"/>
    <lineage>
        <taxon>unclassified sequences</taxon>
        <taxon>metagenomes</taxon>
        <taxon>organismal metagenomes</taxon>
    </lineage>
</organism>
<keyword evidence="3" id="KW-1133">Transmembrane helix</keyword>
<dbReference type="InterPro" id="IPR016187">
    <property type="entry name" value="CTDL_fold"/>
</dbReference>
<keyword evidence="1" id="KW-1015">Disulfide bond</keyword>
<keyword evidence="3" id="KW-0472">Membrane</keyword>
<protein>
    <recommendedName>
        <fullName evidence="4">Link domain-containing protein</fullName>
    </recommendedName>
</protein>
<dbReference type="Gene3D" id="3.10.100.10">
    <property type="entry name" value="Mannose-Binding Protein A, subunit A"/>
    <property type="match status" value="1"/>
</dbReference>
<accession>A0A6C0LZV5</accession>
<feature type="compositionally biased region" description="Acidic residues" evidence="2">
    <location>
        <begin position="289"/>
        <end position="303"/>
    </location>
</feature>
<dbReference type="SUPFAM" id="SSF56436">
    <property type="entry name" value="C-type lectin-like"/>
    <property type="match status" value="1"/>
</dbReference>
<dbReference type="InterPro" id="IPR000538">
    <property type="entry name" value="Link_dom"/>
</dbReference>
<dbReference type="EMBL" id="MN740583">
    <property type="protein sequence ID" value="QHU35104.1"/>
    <property type="molecule type" value="Genomic_DNA"/>
</dbReference>
<proteinExistence type="predicted"/>
<name>A0A6C0LZV5_9ZZZZ</name>
<dbReference type="GO" id="GO:0007155">
    <property type="term" value="P:cell adhesion"/>
    <property type="evidence" value="ECO:0007669"/>
    <property type="project" value="InterPro"/>
</dbReference>
<keyword evidence="3" id="KW-0812">Transmembrane</keyword>
<feature type="region of interest" description="Disordered" evidence="2">
    <location>
        <begin position="276"/>
        <end position="303"/>
    </location>
</feature>
<dbReference type="SMART" id="SM00445">
    <property type="entry name" value="LINK"/>
    <property type="match status" value="1"/>
</dbReference>
<dbReference type="Pfam" id="PF00193">
    <property type="entry name" value="Xlink"/>
    <property type="match status" value="1"/>
</dbReference>
<dbReference type="InterPro" id="IPR016186">
    <property type="entry name" value="C-type_lectin-like/link_sf"/>
</dbReference>
<reference evidence="5" key="1">
    <citation type="journal article" date="2020" name="Nature">
        <title>Giant virus diversity and host interactions through global metagenomics.</title>
        <authorList>
            <person name="Schulz F."/>
            <person name="Roux S."/>
            <person name="Paez-Espino D."/>
            <person name="Jungbluth S."/>
            <person name="Walsh D.A."/>
            <person name="Denef V.J."/>
            <person name="McMahon K.D."/>
            <person name="Konstantinidis K.T."/>
            <person name="Eloe-Fadrosh E.A."/>
            <person name="Kyrpides N.C."/>
            <person name="Woyke T."/>
        </authorList>
    </citation>
    <scope>NUCLEOTIDE SEQUENCE</scope>
    <source>
        <strain evidence="5">GVMAG-S-1017745-26</strain>
    </source>
</reference>
<evidence type="ECO:0000259" key="4">
    <source>
        <dbReference type="PROSITE" id="PS50963"/>
    </source>
</evidence>
<feature type="domain" description="Link" evidence="4">
    <location>
        <begin position="89"/>
        <end position="196"/>
    </location>
</feature>
<evidence type="ECO:0000256" key="1">
    <source>
        <dbReference type="ARBA" id="ARBA00023157"/>
    </source>
</evidence>
<dbReference type="GO" id="GO:0005540">
    <property type="term" value="F:hyaluronic acid binding"/>
    <property type="evidence" value="ECO:0007669"/>
    <property type="project" value="InterPro"/>
</dbReference>
<dbReference type="AlphaFoldDB" id="A0A6C0LZV5"/>
<evidence type="ECO:0000256" key="3">
    <source>
        <dbReference type="SAM" id="Phobius"/>
    </source>
</evidence>